<dbReference type="NCBIfam" id="NF037995">
    <property type="entry name" value="TRAP_S1"/>
    <property type="match status" value="1"/>
</dbReference>
<dbReference type="CDD" id="cd13671">
    <property type="entry name" value="PBP2_TRAP_SBP_like_3"/>
    <property type="match status" value="1"/>
</dbReference>
<reference evidence="4 7" key="2">
    <citation type="submission" date="2018-03" db="EMBL/GenBank/DDBJ databases">
        <title>Genomic Encyclopedia of Archaeal and Bacterial Type Strains, Phase II (KMG-II): from individual species to whole genera.</title>
        <authorList>
            <person name="Goeker M."/>
        </authorList>
    </citation>
    <scope>NUCLEOTIDE SEQUENCE [LARGE SCALE GENOMIC DNA]</scope>
    <source>
        <strain evidence="4 7">DSM 29956</strain>
    </source>
</reference>
<dbReference type="PANTHER" id="PTHR33376">
    <property type="match status" value="1"/>
</dbReference>
<evidence type="ECO:0000256" key="3">
    <source>
        <dbReference type="ARBA" id="ARBA00022764"/>
    </source>
</evidence>
<protein>
    <submittedName>
        <fullName evidence="5">2,3-diketo-L-gulonate-binding periplasmic protein YiaO</fullName>
    </submittedName>
    <submittedName>
        <fullName evidence="4">Tripartite ATP-independent transporter DctP family solute receptor</fullName>
    </submittedName>
</protein>
<dbReference type="EMBL" id="PYGB01000005">
    <property type="protein sequence ID" value="PSK86338.1"/>
    <property type="molecule type" value="Genomic_DNA"/>
</dbReference>
<evidence type="ECO:0000256" key="2">
    <source>
        <dbReference type="ARBA" id="ARBA00022729"/>
    </source>
</evidence>
<evidence type="ECO:0000313" key="4">
    <source>
        <dbReference type="EMBL" id="PSK86338.1"/>
    </source>
</evidence>
<dbReference type="EMBL" id="FWFY01000005">
    <property type="protein sequence ID" value="SLN47470.1"/>
    <property type="molecule type" value="Genomic_DNA"/>
</dbReference>
<comment type="subcellular location">
    <subcellularLocation>
        <location evidence="1">Periplasm</location>
    </subcellularLocation>
</comment>
<evidence type="ECO:0000256" key="1">
    <source>
        <dbReference type="ARBA" id="ARBA00004418"/>
    </source>
</evidence>
<keyword evidence="4" id="KW-0675">Receptor</keyword>
<dbReference type="Proteomes" id="UP000193495">
    <property type="component" value="Unassembled WGS sequence"/>
</dbReference>
<dbReference type="PIRSF" id="PIRSF006470">
    <property type="entry name" value="DctB"/>
    <property type="match status" value="1"/>
</dbReference>
<proteinExistence type="predicted"/>
<dbReference type="GO" id="GO:0030288">
    <property type="term" value="C:outer membrane-bounded periplasmic space"/>
    <property type="evidence" value="ECO:0007669"/>
    <property type="project" value="InterPro"/>
</dbReference>
<keyword evidence="2" id="KW-0732">Signal</keyword>
<dbReference type="RefSeq" id="WP_085896476.1">
    <property type="nucleotide sequence ID" value="NZ_FWFY01000005.1"/>
</dbReference>
<evidence type="ECO:0000313" key="5">
    <source>
        <dbReference type="EMBL" id="SLN47470.1"/>
    </source>
</evidence>
<keyword evidence="7" id="KW-1185">Reference proteome</keyword>
<gene>
    <name evidence="5" type="primary">yiaO_4</name>
    <name evidence="4" type="ORF">CLV79_10545</name>
    <name evidence="5" type="ORF">LOS8367_02127</name>
</gene>
<keyword evidence="3" id="KW-0574">Periplasm</keyword>
<reference evidence="5 6" key="1">
    <citation type="submission" date="2017-03" db="EMBL/GenBank/DDBJ databases">
        <authorList>
            <person name="Afonso C.L."/>
            <person name="Miller P.J."/>
            <person name="Scott M.A."/>
            <person name="Spackman E."/>
            <person name="Goraichik I."/>
            <person name="Dimitrov K.M."/>
            <person name="Suarez D.L."/>
            <person name="Swayne D.E."/>
        </authorList>
    </citation>
    <scope>NUCLEOTIDE SEQUENCE [LARGE SCALE GENOMIC DNA]</scope>
    <source>
        <strain evidence="5 6">CECT 8367</strain>
    </source>
</reference>
<dbReference type="InterPro" id="IPR038404">
    <property type="entry name" value="TRAP_DctP_sf"/>
</dbReference>
<dbReference type="Proteomes" id="UP000240624">
    <property type="component" value="Unassembled WGS sequence"/>
</dbReference>
<dbReference type="Pfam" id="PF03480">
    <property type="entry name" value="DctP"/>
    <property type="match status" value="1"/>
</dbReference>
<sequence>MFIRNMLCGALAATAIAGTVAAEEWRGWNIHVEDYPVSHGMERFADLVEERTGGELTAKTFHSGVLGSQPDAIEQLRLGVIDFGVFNLGPMGQAVPEANVTLLPFIFRDVPTMYRLMDGELGEAIGEGMRERGIVPVGWYAAGARSFYNGEAPIETPEDVAGMKVRVMNNDLFVGMIEAMGGNATPMDFAEVYQSLRTGVVDGAENNPPSYESTNHYEVAKFYSLTEHLIIPECLCISLKSWDALTPEQQEIVAEAGRESATYQRELWDEREAASLETLRAAGVEINEIADKSAFQEAMTPVYDAYVADNPDMAPLVEMIRNAE</sequence>
<accession>A0A1X6ZCY1</accession>
<dbReference type="Gene3D" id="3.40.190.170">
    <property type="entry name" value="Bacterial extracellular solute-binding protein, family 7"/>
    <property type="match status" value="1"/>
</dbReference>
<dbReference type="InterPro" id="IPR018389">
    <property type="entry name" value="DctP_fam"/>
</dbReference>
<dbReference type="GO" id="GO:0055085">
    <property type="term" value="P:transmembrane transport"/>
    <property type="evidence" value="ECO:0007669"/>
    <property type="project" value="InterPro"/>
</dbReference>
<evidence type="ECO:0000313" key="7">
    <source>
        <dbReference type="Proteomes" id="UP000240624"/>
    </source>
</evidence>
<dbReference type="AlphaFoldDB" id="A0A1X6ZCY1"/>
<name>A0A1X6ZCY1_9RHOB</name>
<evidence type="ECO:0000313" key="6">
    <source>
        <dbReference type="Proteomes" id="UP000193495"/>
    </source>
</evidence>
<dbReference type="OrthoDB" id="8673861at2"/>
<dbReference type="NCBIfam" id="TIGR00787">
    <property type="entry name" value="dctP"/>
    <property type="match status" value="1"/>
</dbReference>
<organism evidence="5 6">
    <name type="scientific">Limimaricola soesokkakensis</name>
    <dbReference type="NCBI Taxonomy" id="1343159"/>
    <lineage>
        <taxon>Bacteria</taxon>
        <taxon>Pseudomonadati</taxon>
        <taxon>Pseudomonadota</taxon>
        <taxon>Alphaproteobacteria</taxon>
        <taxon>Rhodobacterales</taxon>
        <taxon>Paracoccaceae</taxon>
        <taxon>Limimaricola</taxon>
    </lineage>
</organism>
<dbReference type="InterPro" id="IPR004682">
    <property type="entry name" value="TRAP_DctP"/>
</dbReference>
<dbReference type="PANTHER" id="PTHR33376:SF2">
    <property type="entry name" value="DICARBOXYLATE-BINDING PERIPLASMIC PROTEIN"/>
    <property type="match status" value="1"/>
</dbReference>
<dbReference type="GO" id="GO:0030246">
    <property type="term" value="F:carbohydrate binding"/>
    <property type="evidence" value="ECO:0007669"/>
    <property type="project" value="TreeGrafter"/>
</dbReference>